<reference evidence="2" key="1">
    <citation type="journal article" date="2022" name="Int. J. Mol. Sci.">
        <title>Draft Genome of Tanacetum Coccineum: Genomic Comparison of Closely Related Tanacetum-Family Plants.</title>
        <authorList>
            <person name="Yamashiro T."/>
            <person name="Shiraishi A."/>
            <person name="Nakayama K."/>
            <person name="Satake H."/>
        </authorList>
    </citation>
    <scope>NUCLEOTIDE SEQUENCE</scope>
</reference>
<evidence type="ECO:0000313" key="3">
    <source>
        <dbReference type="Proteomes" id="UP001151760"/>
    </source>
</evidence>
<evidence type="ECO:0008006" key="4">
    <source>
        <dbReference type="Google" id="ProtNLM"/>
    </source>
</evidence>
<feature type="transmembrane region" description="Helical" evidence="1">
    <location>
        <begin position="121"/>
        <end position="145"/>
    </location>
</feature>
<keyword evidence="1" id="KW-1133">Transmembrane helix</keyword>
<dbReference type="EMBL" id="BQNB010010092">
    <property type="protein sequence ID" value="GJS72612.1"/>
    <property type="molecule type" value="Genomic_DNA"/>
</dbReference>
<name>A0ABQ4Y6N5_9ASTR</name>
<protein>
    <recommendedName>
        <fullName evidence="4">Phospholipase-like protein</fullName>
    </recommendedName>
</protein>
<proteinExistence type="predicted"/>
<evidence type="ECO:0000256" key="1">
    <source>
        <dbReference type="SAM" id="Phobius"/>
    </source>
</evidence>
<dbReference type="PANTHER" id="PTHR48449:SF1">
    <property type="entry name" value="DUF1985 DOMAIN-CONTAINING PROTEIN"/>
    <property type="match status" value="1"/>
</dbReference>
<organism evidence="2 3">
    <name type="scientific">Tanacetum coccineum</name>
    <dbReference type="NCBI Taxonomy" id="301880"/>
    <lineage>
        <taxon>Eukaryota</taxon>
        <taxon>Viridiplantae</taxon>
        <taxon>Streptophyta</taxon>
        <taxon>Embryophyta</taxon>
        <taxon>Tracheophyta</taxon>
        <taxon>Spermatophyta</taxon>
        <taxon>Magnoliopsida</taxon>
        <taxon>eudicotyledons</taxon>
        <taxon>Gunneridae</taxon>
        <taxon>Pentapetalae</taxon>
        <taxon>asterids</taxon>
        <taxon>campanulids</taxon>
        <taxon>Asterales</taxon>
        <taxon>Asteraceae</taxon>
        <taxon>Asteroideae</taxon>
        <taxon>Anthemideae</taxon>
        <taxon>Anthemidinae</taxon>
        <taxon>Tanacetum</taxon>
    </lineage>
</organism>
<dbReference type="Proteomes" id="UP001151760">
    <property type="component" value="Unassembled WGS sequence"/>
</dbReference>
<keyword evidence="3" id="KW-1185">Reference proteome</keyword>
<reference evidence="2" key="2">
    <citation type="submission" date="2022-01" db="EMBL/GenBank/DDBJ databases">
        <authorList>
            <person name="Yamashiro T."/>
            <person name="Shiraishi A."/>
            <person name="Satake H."/>
            <person name="Nakayama K."/>
        </authorList>
    </citation>
    <scope>NUCLEOTIDE SEQUENCE</scope>
</reference>
<sequence>MTENPFRNRIFPHIEAKKSVKLLDVIAIFDKMRDRSLVLEDSAAVKICLLVLLQHGFLGHLMSHKISNEMLMLLEHLSNCWNIFPWGSYIWDHTYPKLRDALGKRKVSHNDKRDKGEEIRYTVTGFVYAFMIWILEAIPATHVYVCKDPTNKITRALAWKTILSLLVEMSYFVQPDFTLDVVGIKICDGKSDGQSRQLCPALKHHVHDFGVVTSPLDLKRLRLRGLPGGRLSITGGRTVIRPFGFSHYEGCPTSYITSLYEALQTLLLKHENAN</sequence>
<gene>
    <name evidence="2" type="ORF">Tco_0705453</name>
</gene>
<dbReference type="PANTHER" id="PTHR48449">
    <property type="entry name" value="DUF1985 DOMAIN-CONTAINING PROTEIN"/>
    <property type="match status" value="1"/>
</dbReference>
<evidence type="ECO:0000313" key="2">
    <source>
        <dbReference type="EMBL" id="GJS72612.1"/>
    </source>
</evidence>
<accession>A0ABQ4Y6N5</accession>
<keyword evidence="1" id="KW-0812">Transmembrane</keyword>
<comment type="caution">
    <text evidence="2">The sequence shown here is derived from an EMBL/GenBank/DDBJ whole genome shotgun (WGS) entry which is preliminary data.</text>
</comment>
<keyword evidence="1" id="KW-0472">Membrane</keyword>